<evidence type="ECO:0000313" key="1">
    <source>
        <dbReference type="EMBL" id="AZN42905.1"/>
    </source>
</evidence>
<organism evidence="1 2">
    <name type="scientific">Paenibacillus albus</name>
    <dbReference type="NCBI Taxonomy" id="2495582"/>
    <lineage>
        <taxon>Bacteria</taxon>
        <taxon>Bacillati</taxon>
        <taxon>Bacillota</taxon>
        <taxon>Bacilli</taxon>
        <taxon>Bacillales</taxon>
        <taxon>Paenibacillaceae</taxon>
        <taxon>Paenibacillus</taxon>
    </lineage>
</organism>
<evidence type="ECO:0000313" key="2">
    <source>
        <dbReference type="Proteomes" id="UP000272528"/>
    </source>
</evidence>
<dbReference type="Proteomes" id="UP000272528">
    <property type="component" value="Chromosome"/>
</dbReference>
<dbReference type="InterPro" id="IPR058347">
    <property type="entry name" value="DUF8034"/>
</dbReference>
<accession>A0A3S9AB12</accession>
<dbReference type="AlphaFoldDB" id="A0A3S9AB12"/>
<keyword evidence="2" id="KW-1185">Reference proteome</keyword>
<dbReference type="OrthoDB" id="7936138at2"/>
<dbReference type="KEGG" id="palb:EJC50_26825"/>
<dbReference type="Pfam" id="PF26099">
    <property type="entry name" value="DUF8034"/>
    <property type="match status" value="1"/>
</dbReference>
<reference evidence="2" key="1">
    <citation type="submission" date="2018-12" db="EMBL/GenBank/DDBJ databases">
        <title>Genome sequence of Peanibacillus sp.</title>
        <authorList>
            <person name="Subramani G."/>
            <person name="Srinivasan S."/>
            <person name="Kim M.K."/>
        </authorList>
    </citation>
    <scope>NUCLEOTIDE SEQUENCE [LARGE SCALE GENOMIC DNA]</scope>
    <source>
        <strain evidence="2">18JY67-1</strain>
    </source>
</reference>
<proteinExistence type="predicted"/>
<protein>
    <submittedName>
        <fullName evidence="1">Uncharacterized protein</fullName>
    </submittedName>
</protein>
<dbReference type="RefSeq" id="WP_126019002.1">
    <property type="nucleotide sequence ID" value="NZ_CP034437.1"/>
</dbReference>
<dbReference type="EMBL" id="CP034437">
    <property type="protein sequence ID" value="AZN42905.1"/>
    <property type="molecule type" value="Genomic_DNA"/>
</dbReference>
<gene>
    <name evidence="1" type="ORF">EJC50_26825</name>
</gene>
<sequence length="637" mass="72512">MNRRAQTIVADMPFGQPPKWALLERQLIDLMNEAIDPLLEKYVHPDGSIMWPTKEDHVGVDALDDAYESFHNWPLFYLLGGADRLLDLSHKEFDAITEQFTRYDSGHGHPMVVKEYEQGYDWFHQGEGYLFFYLLCLADPANARNIERAKRFAGFYMNEDPDAPNYDERHNILKSAHTGSKGPAHRNFSGEPWLYEDWKKWYGLPFHDLPGVETVDDLKDYDKAALMGSAMKERQAYGDVAVNLAATTMLANAYLLTGEEKYKSWIRTYVDGWVERTEQNGGILPDNVGMSGKVGEHNGGKWYGGYYGWTWPHGWETVGDAAVIAGQNAMLLFQDASYLELPRSQVDQLIKLGVRDSGTLYVPHKKGDPFERAAYNCEPALKNEQGEMYVNDGWFEYLPMDARYIAHVWNMSRDESDLARLVTIRNSKTREWERVNISRKKDQGGHEQAWISYLQGDYPDYPEEILMYNIEQVYGRLQFMRDDTQDPSTYGDWYLQARNPVTAEGLTQLTLGAPQPDYNGGLLMASIRYEDLERGRPGLPADVGALVEHMDAEGLTVKLVNLSVSQKRELAIYAGAFGEHQFSSVAYKARGTADDGMEENIIENNMLEVTLLPGSEITLHLGVKRFVHAPTYKVGRL</sequence>
<name>A0A3S9AB12_9BACL</name>